<dbReference type="AlphaFoldDB" id="A0A445K2Y7"/>
<dbReference type="Proteomes" id="UP000289340">
    <property type="component" value="Chromosome 6"/>
</dbReference>
<organism evidence="5 7">
    <name type="scientific">Glycine soja</name>
    <name type="common">Wild soybean</name>
    <dbReference type="NCBI Taxonomy" id="3848"/>
    <lineage>
        <taxon>Eukaryota</taxon>
        <taxon>Viridiplantae</taxon>
        <taxon>Streptophyta</taxon>
        <taxon>Embryophyta</taxon>
        <taxon>Tracheophyta</taxon>
        <taxon>Spermatophyta</taxon>
        <taxon>Magnoliopsida</taxon>
        <taxon>eudicotyledons</taxon>
        <taxon>Gunneridae</taxon>
        <taxon>Pentapetalae</taxon>
        <taxon>rosids</taxon>
        <taxon>fabids</taxon>
        <taxon>Fabales</taxon>
        <taxon>Fabaceae</taxon>
        <taxon>Papilionoideae</taxon>
        <taxon>50 kb inversion clade</taxon>
        <taxon>NPAAA clade</taxon>
        <taxon>indigoferoid/millettioid clade</taxon>
        <taxon>Phaseoleae</taxon>
        <taxon>Glycine</taxon>
        <taxon>Glycine subgen. Soja</taxon>
    </lineage>
</organism>
<gene>
    <name evidence="5" type="ORF">D0Y65_013383</name>
</gene>
<evidence type="ECO:0000313" key="7">
    <source>
        <dbReference type="Proteomes" id="UP000289340"/>
    </source>
</evidence>
<evidence type="ECO:0000313" key="6">
    <source>
        <dbReference type="EMBL" id="RZC05176.1"/>
    </source>
</evidence>
<dbReference type="SUPFAM" id="SSF51197">
    <property type="entry name" value="Clavaminate synthase-like"/>
    <property type="match status" value="1"/>
</dbReference>
<sequence>MAESGEEEIVGGAGFRDAQDDDIPVIDLHLLSSPSTSQQELAKLRHALHSWGCFQVISGHGEKKDERNFNFWPQTPNDFRSTVLQYTESLRLLSEVILKAMAKSLVLEEDCFLNECGERSNMIVRFNYYPSCPMPDDHVLDVKLHADGSTITFLKMKK</sequence>
<dbReference type="EMBL" id="QZWG01000006">
    <property type="protein sequence ID" value="RZC05175.1"/>
    <property type="molecule type" value="Genomic_DNA"/>
</dbReference>
<keyword evidence="1" id="KW-0479">Metal-binding</keyword>
<dbReference type="InterPro" id="IPR027443">
    <property type="entry name" value="IPNS-like_sf"/>
</dbReference>
<dbReference type="EMBL" id="QZWG01000006">
    <property type="protein sequence ID" value="RZC05176.1"/>
    <property type="molecule type" value="Genomic_DNA"/>
</dbReference>
<feature type="domain" description="Non-haem dioxygenase N-terminal" evidence="4">
    <location>
        <begin position="23"/>
        <end position="61"/>
    </location>
</feature>
<dbReference type="InterPro" id="IPR050295">
    <property type="entry name" value="Plant_2OG-oxidoreductases"/>
</dbReference>
<dbReference type="InterPro" id="IPR026992">
    <property type="entry name" value="DIOX_N"/>
</dbReference>
<evidence type="ECO:0000256" key="2">
    <source>
        <dbReference type="ARBA" id="ARBA00022896"/>
    </source>
</evidence>
<keyword evidence="7" id="KW-1185">Reference proteome</keyword>
<evidence type="ECO:0000256" key="3">
    <source>
        <dbReference type="ARBA" id="ARBA00023004"/>
    </source>
</evidence>
<keyword evidence="3" id="KW-0408">Iron</keyword>
<protein>
    <submittedName>
        <fullName evidence="5">Leucoanthocyanidin dioxygenase isoform A</fullName>
    </submittedName>
    <submittedName>
        <fullName evidence="6">Leucoanthocyanidin dioxygenase isoform B</fullName>
    </submittedName>
</protein>
<dbReference type="Gene3D" id="2.60.120.330">
    <property type="entry name" value="B-lactam Antibiotic, Isopenicillin N Synthase, Chain"/>
    <property type="match status" value="2"/>
</dbReference>
<name>A0A445K2Y7_GLYSO</name>
<evidence type="ECO:0000313" key="5">
    <source>
        <dbReference type="EMBL" id="RZC05175.1"/>
    </source>
</evidence>
<evidence type="ECO:0000256" key="1">
    <source>
        <dbReference type="ARBA" id="ARBA00022723"/>
    </source>
</evidence>
<dbReference type="PANTHER" id="PTHR47991">
    <property type="entry name" value="OXOGLUTARATE/IRON-DEPENDENT DIOXYGENASE"/>
    <property type="match status" value="1"/>
</dbReference>
<keyword evidence="5" id="KW-0223">Dioxygenase</keyword>
<dbReference type="GO" id="GO:0046872">
    <property type="term" value="F:metal ion binding"/>
    <property type="evidence" value="ECO:0007669"/>
    <property type="project" value="UniProtKB-KW"/>
</dbReference>
<keyword evidence="5" id="KW-0560">Oxidoreductase</keyword>
<dbReference type="GO" id="GO:0031418">
    <property type="term" value="F:L-ascorbic acid binding"/>
    <property type="evidence" value="ECO:0007669"/>
    <property type="project" value="UniProtKB-KW"/>
</dbReference>
<comment type="caution">
    <text evidence="5">The sequence shown here is derived from an EMBL/GenBank/DDBJ whole genome shotgun (WGS) entry which is preliminary data.</text>
</comment>
<dbReference type="GO" id="GO:0051213">
    <property type="term" value="F:dioxygenase activity"/>
    <property type="evidence" value="ECO:0007669"/>
    <property type="project" value="UniProtKB-KW"/>
</dbReference>
<keyword evidence="2" id="KW-0847">Vitamin C</keyword>
<dbReference type="Pfam" id="PF14226">
    <property type="entry name" value="DIOX_N"/>
    <property type="match status" value="1"/>
</dbReference>
<evidence type="ECO:0000259" key="4">
    <source>
        <dbReference type="Pfam" id="PF14226"/>
    </source>
</evidence>
<accession>A0A445K2Y7</accession>
<proteinExistence type="predicted"/>
<reference evidence="5 7" key="1">
    <citation type="submission" date="2018-09" db="EMBL/GenBank/DDBJ databases">
        <title>A high-quality reference genome of wild soybean provides a powerful tool to mine soybean genomes.</title>
        <authorList>
            <person name="Xie M."/>
            <person name="Chung C.Y.L."/>
            <person name="Li M.-W."/>
            <person name="Wong F.-L."/>
            <person name="Chan T.-F."/>
            <person name="Lam H.-M."/>
        </authorList>
    </citation>
    <scope>NUCLEOTIDE SEQUENCE [LARGE SCALE GENOMIC DNA]</scope>
    <source>
        <strain evidence="7">cv. W05</strain>
        <tissue evidence="5">Hypocotyl of etiolated seedlings</tissue>
    </source>
</reference>